<dbReference type="Proteomes" id="UP000545286">
    <property type="component" value="Unassembled WGS sequence"/>
</dbReference>
<dbReference type="EMBL" id="JACHWJ010000001">
    <property type="protein sequence ID" value="MBB2956742.1"/>
    <property type="molecule type" value="Genomic_DNA"/>
</dbReference>
<keyword evidence="5 6" id="KW-0408">Iron</keyword>
<evidence type="ECO:0000256" key="6">
    <source>
        <dbReference type="HAMAP-Rule" id="MF_00163"/>
    </source>
</evidence>
<keyword evidence="4 6" id="KW-0648">Protein biosynthesis</keyword>
<evidence type="ECO:0000256" key="1">
    <source>
        <dbReference type="ARBA" id="ARBA00010759"/>
    </source>
</evidence>
<evidence type="ECO:0000256" key="3">
    <source>
        <dbReference type="ARBA" id="ARBA00022801"/>
    </source>
</evidence>
<feature type="active site" evidence="6">
    <location>
        <position position="145"/>
    </location>
</feature>
<keyword evidence="3 6" id="KW-0378">Hydrolase</keyword>
<evidence type="ECO:0000256" key="4">
    <source>
        <dbReference type="ARBA" id="ARBA00022917"/>
    </source>
</evidence>
<dbReference type="AlphaFoldDB" id="A0A7W4UMT6"/>
<dbReference type="HAMAP" id="MF_00163">
    <property type="entry name" value="Pep_deformylase"/>
    <property type="match status" value="1"/>
</dbReference>
<feature type="binding site" evidence="6">
    <location>
        <position position="102"/>
    </location>
    <ligand>
        <name>Fe cation</name>
        <dbReference type="ChEBI" id="CHEBI:24875"/>
    </ligand>
</feature>
<comment type="similarity">
    <text evidence="1 6">Belongs to the polypeptide deformylase family.</text>
</comment>
<dbReference type="NCBIfam" id="TIGR00079">
    <property type="entry name" value="pept_deformyl"/>
    <property type="match status" value="1"/>
</dbReference>
<name>A0A7W4UMT6_9MICO</name>
<organism evidence="7 8">
    <name type="scientific">Pseudoclavibacter helvolus</name>
    <dbReference type="NCBI Taxonomy" id="255205"/>
    <lineage>
        <taxon>Bacteria</taxon>
        <taxon>Bacillati</taxon>
        <taxon>Actinomycetota</taxon>
        <taxon>Actinomycetes</taxon>
        <taxon>Micrococcales</taxon>
        <taxon>Microbacteriaceae</taxon>
        <taxon>Pseudoclavibacter</taxon>
    </lineage>
</organism>
<dbReference type="CDD" id="cd00487">
    <property type="entry name" value="Pep_deformylase"/>
    <property type="match status" value="1"/>
</dbReference>
<comment type="function">
    <text evidence="6">Removes the formyl group from the N-terminal Met of newly synthesized proteins. Requires at least a dipeptide for an efficient rate of reaction. N-terminal L-methionine is a prerequisite for activity but the enzyme has broad specificity at other positions.</text>
</comment>
<dbReference type="InterPro" id="IPR036821">
    <property type="entry name" value="Peptide_deformylase_sf"/>
</dbReference>
<protein>
    <recommendedName>
        <fullName evidence="6">Peptide deformylase</fullName>
        <shortName evidence="6">PDF</shortName>
        <ecNumber evidence="6">3.5.1.88</ecNumber>
    </recommendedName>
    <alternativeName>
        <fullName evidence="6">Polypeptide deformylase</fullName>
    </alternativeName>
</protein>
<dbReference type="GO" id="GO:0046872">
    <property type="term" value="F:metal ion binding"/>
    <property type="evidence" value="ECO:0007669"/>
    <property type="project" value="UniProtKB-KW"/>
</dbReference>
<evidence type="ECO:0000256" key="5">
    <source>
        <dbReference type="ARBA" id="ARBA00023004"/>
    </source>
</evidence>
<comment type="catalytic activity">
    <reaction evidence="6">
        <text>N-terminal N-formyl-L-methionyl-[peptide] + H2O = N-terminal L-methionyl-[peptide] + formate</text>
        <dbReference type="Rhea" id="RHEA:24420"/>
        <dbReference type="Rhea" id="RHEA-COMP:10639"/>
        <dbReference type="Rhea" id="RHEA-COMP:10640"/>
        <dbReference type="ChEBI" id="CHEBI:15377"/>
        <dbReference type="ChEBI" id="CHEBI:15740"/>
        <dbReference type="ChEBI" id="CHEBI:49298"/>
        <dbReference type="ChEBI" id="CHEBI:64731"/>
        <dbReference type="EC" id="3.5.1.88"/>
    </reaction>
</comment>
<comment type="caution">
    <text evidence="7">The sequence shown here is derived from an EMBL/GenBank/DDBJ whole genome shotgun (WGS) entry which is preliminary data.</text>
</comment>
<dbReference type="GO" id="GO:0006412">
    <property type="term" value="P:translation"/>
    <property type="evidence" value="ECO:0007669"/>
    <property type="project" value="UniProtKB-UniRule"/>
</dbReference>
<dbReference type="PANTHER" id="PTHR10458">
    <property type="entry name" value="PEPTIDE DEFORMYLASE"/>
    <property type="match status" value="1"/>
</dbReference>
<evidence type="ECO:0000313" key="7">
    <source>
        <dbReference type="EMBL" id="MBB2956742.1"/>
    </source>
</evidence>
<sequence>MTTLPIRIYGEPVLHEPAVPVDGVTDEIRELVADMFQTMDAAPGVGLAGPQVGVGKRLFVYSYEETDGTIRRGVAINPELYVTPAEPESLLELDDELESEGCLSFPGERYPLRRSERALLRATDLEGEQYEIEAEGWFARILQHEFDHLNGIIYADRLEHPWYKDAFKVMRKRSWGGPGKSWLPGVDDLEG</sequence>
<keyword evidence="2 6" id="KW-0479">Metal-binding</keyword>
<keyword evidence="8" id="KW-1185">Reference proteome</keyword>
<feature type="binding site" evidence="6">
    <location>
        <position position="144"/>
    </location>
    <ligand>
        <name>Fe cation</name>
        <dbReference type="ChEBI" id="CHEBI:24875"/>
    </ligand>
</feature>
<dbReference type="OrthoDB" id="9804313at2"/>
<dbReference type="InterPro" id="IPR023635">
    <property type="entry name" value="Peptide_deformylase"/>
</dbReference>
<dbReference type="EC" id="3.5.1.88" evidence="6"/>
<dbReference type="RefSeq" id="WP_068479144.1">
    <property type="nucleotide sequence ID" value="NZ_CZJS01000090.1"/>
</dbReference>
<accession>A0A7W4UMT6</accession>
<dbReference type="GO" id="GO:0042586">
    <property type="term" value="F:peptide deformylase activity"/>
    <property type="evidence" value="ECO:0007669"/>
    <property type="project" value="UniProtKB-UniRule"/>
</dbReference>
<dbReference type="SUPFAM" id="SSF56420">
    <property type="entry name" value="Peptide deformylase"/>
    <property type="match status" value="1"/>
</dbReference>
<evidence type="ECO:0000313" key="8">
    <source>
        <dbReference type="Proteomes" id="UP000545286"/>
    </source>
</evidence>
<gene>
    <name evidence="6" type="primary">def</name>
    <name evidence="7" type="ORF">FHX72_000854</name>
</gene>
<reference evidence="7 8" key="1">
    <citation type="submission" date="2020-08" db="EMBL/GenBank/DDBJ databases">
        <title>Sequencing the genomes of 1000 actinobacteria strains.</title>
        <authorList>
            <person name="Klenk H.-P."/>
        </authorList>
    </citation>
    <scope>NUCLEOTIDE SEQUENCE [LARGE SCALE GENOMIC DNA]</scope>
    <source>
        <strain evidence="7 8">DSM 20419</strain>
    </source>
</reference>
<dbReference type="PRINTS" id="PR01576">
    <property type="entry name" value="PDEFORMYLASE"/>
</dbReference>
<comment type="cofactor">
    <cofactor evidence="6">
        <name>Fe(2+)</name>
        <dbReference type="ChEBI" id="CHEBI:29033"/>
    </cofactor>
    <text evidence="6">Binds 1 Fe(2+) ion.</text>
</comment>
<evidence type="ECO:0000256" key="2">
    <source>
        <dbReference type="ARBA" id="ARBA00022723"/>
    </source>
</evidence>
<dbReference type="Pfam" id="PF01327">
    <property type="entry name" value="Pep_deformylase"/>
    <property type="match status" value="1"/>
</dbReference>
<dbReference type="Gene3D" id="3.90.45.10">
    <property type="entry name" value="Peptide deformylase"/>
    <property type="match status" value="1"/>
</dbReference>
<feature type="binding site" evidence="6">
    <location>
        <position position="148"/>
    </location>
    <ligand>
        <name>Fe cation</name>
        <dbReference type="ChEBI" id="CHEBI:24875"/>
    </ligand>
</feature>
<proteinExistence type="inferred from homology"/>
<dbReference type="NCBIfam" id="NF001159">
    <property type="entry name" value="PRK00150.1-3"/>
    <property type="match status" value="1"/>
</dbReference>
<dbReference type="PIRSF" id="PIRSF004749">
    <property type="entry name" value="Pep_def"/>
    <property type="match status" value="1"/>
</dbReference>
<dbReference type="PANTHER" id="PTHR10458:SF2">
    <property type="entry name" value="PEPTIDE DEFORMYLASE, MITOCHONDRIAL"/>
    <property type="match status" value="1"/>
</dbReference>